<sequence length="134" mass="15197">MIKQFFSNNINTMTFVFSIVILINALFAVFNASELGGAQYTIILIAFLILALALISHFLTYLNFSSEKLFHVVNFISQFTFIIFIGSLFGLMDLSLNGMMINLFIALGIYTLSAKKRKYEFEQLAIAINERLSE</sequence>
<dbReference type="EMBL" id="JBGQQK010000016">
    <property type="protein sequence ID" value="MFL2102938.1"/>
    <property type="molecule type" value="Genomic_DNA"/>
</dbReference>
<keyword evidence="1" id="KW-1133">Transmembrane helix</keyword>
<comment type="caution">
    <text evidence="2">The sequence shown here is derived from an EMBL/GenBank/DDBJ whole genome shotgun (WGS) entry which is preliminary data.</text>
</comment>
<accession>A0ABW8UJ47</accession>
<gene>
    <name evidence="2" type="ORF">ACEN37_06675</name>
</gene>
<evidence type="ECO:0000256" key="1">
    <source>
        <dbReference type="SAM" id="Phobius"/>
    </source>
</evidence>
<feature type="transmembrane region" description="Helical" evidence="1">
    <location>
        <begin position="38"/>
        <end position="62"/>
    </location>
</feature>
<feature type="transmembrane region" description="Helical" evidence="1">
    <location>
        <begin position="12"/>
        <end position="32"/>
    </location>
</feature>
<keyword evidence="3" id="KW-1185">Reference proteome</keyword>
<keyword evidence="1" id="KW-0812">Transmembrane</keyword>
<evidence type="ECO:0000313" key="3">
    <source>
        <dbReference type="Proteomes" id="UP001625374"/>
    </source>
</evidence>
<dbReference type="RefSeq" id="WP_407142156.1">
    <property type="nucleotide sequence ID" value="NZ_JBGQQI010000015.1"/>
</dbReference>
<protein>
    <recommendedName>
        <fullName evidence="4">DUF3021 domain-containing protein</fullName>
    </recommendedName>
</protein>
<name>A0ABW8UJ47_9LACT</name>
<evidence type="ECO:0008006" key="4">
    <source>
        <dbReference type="Google" id="ProtNLM"/>
    </source>
</evidence>
<feature type="transmembrane region" description="Helical" evidence="1">
    <location>
        <begin position="69"/>
        <end position="89"/>
    </location>
</feature>
<feature type="transmembrane region" description="Helical" evidence="1">
    <location>
        <begin position="95"/>
        <end position="113"/>
    </location>
</feature>
<proteinExistence type="predicted"/>
<keyword evidence="1" id="KW-0472">Membrane</keyword>
<dbReference type="Proteomes" id="UP001625374">
    <property type="component" value="Unassembled WGS sequence"/>
</dbReference>
<organism evidence="2 3">
    <name type="scientific">Marinilactibacillus psychrotolerans</name>
    <dbReference type="NCBI Taxonomy" id="191770"/>
    <lineage>
        <taxon>Bacteria</taxon>
        <taxon>Bacillati</taxon>
        <taxon>Bacillota</taxon>
        <taxon>Bacilli</taxon>
        <taxon>Lactobacillales</taxon>
        <taxon>Carnobacteriaceae</taxon>
        <taxon>Marinilactibacillus</taxon>
    </lineage>
</organism>
<reference evidence="2 3" key="1">
    <citation type="submission" date="2024-08" db="EMBL/GenBank/DDBJ databases">
        <authorList>
            <person name="Arias E."/>
        </authorList>
    </citation>
    <scope>NUCLEOTIDE SEQUENCE [LARGE SCALE GENOMIC DNA]</scope>
    <source>
        <strain evidence="2 3">FAM 24106</strain>
    </source>
</reference>
<evidence type="ECO:0000313" key="2">
    <source>
        <dbReference type="EMBL" id="MFL2102938.1"/>
    </source>
</evidence>